<dbReference type="PANTHER" id="PTHR43289:SF34">
    <property type="entry name" value="SERINE_THREONINE-PROTEIN KINASE YBDM-RELATED"/>
    <property type="match status" value="1"/>
</dbReference>
<keyword evidence="4 5" id="KW-0067">ATP-binding</keyword>
<feature type="compositionally biased region" description="Low complexity" evidence="6">
    <location>
        <begin position="16"/>
        <end position="35"/>
    </location>
</feature>
<dbReference type="Gene3D" id="1.10.510.10">
    <property type="entry name" value="Transferase(Phosphotransferase) domain 1"/>
    <property type="match status" value="1"/>
</dbReference>
<comment type="caution">
    <text evidence="8">The sequence shown here is derived from an EMBL/GenBank/DDBJ whole genome shotgun (WGS) entry which is preliminary data.</text>
</comment>
<feature type="compositionally biased region" description="Low complexity" evidence="6">
    <location>
        <begin position="428"/>
        <end position="448"/>
    </location>
</feature>
<dbReference type="PROSITE" id="PS00108">
    <property type="entry name" value="PROTEIN_KINASE_ST"/>
    <property type="match status" value="1"/>
</dbReference>
<feature type="compositionally biased region" description="Low complexity" evidence="6">
    <location>
        <begin position="572"/>
        <end position="590"/>
    </location>
</feature>
<evidence type="ECO:0000256" key="2">
    <source>
        <dbReference type="ARBA" id="ARBA00022741"/>
    </source>
</evidence>
<dbReference type="SUPFAM" id="SSF56112">
    <property type="entry name" value="Protein kinase-like (PK-like)"/>
    <property type="match status" value="1"/>
</dbReference>
<dbReference type="PANTHER" id="PTHR43289">
    <property type="entry name" value="MITOGEN-ACTIVATED PROTEIN KINASE KINASE KINASE 20-RELATED"/>
    <property type="match status" value="1"/>
</dbReference>
<dbReference type="Proteomes" id="UP000320209">
    <property type="component" value="Unassembled WGS sequence"/>
</dbReference>
<feature type="region of interest" description="Disordered" evidence="6">
    <location>
        <begin position="1"/>
        <end position="58"/>
    </location>
</feature>
<dbReference type="PROSITE" id="PS00107">
    <property type="entry name" value="PROTEIN_KINASE_ATP"/>
    <property type="match status" value="1"/>
</dbReference>
<evidence type="ECO:0000256" key="4">
    <source>
        <dbReference type="ARBA" id="ARBA00022840"/>
    </source>
</evidence>
<keyword evidence="3 8" id="KW-0418">Kinase</keyword>
<gene>
    <name evidence="8" type="ORF">FB381_4745</name>
</gene>
<protein>
    <submittedName>
        <fullName evidence="8">Serine/threonine protein kinase</fullName>
    </submittedName>
</protein>
<keyword evidence="2 5" id="KW-0547">Nucleotide-binding</keyword>
<dbReference type="InterPro" id="IPR011009">
    <property type="entry name" value="Kinase-like_dom_sf"/>
</dbReference>
<dbReference type="CDD" id="cd14014">
    <property type="entry name" value="STKc_PknB_like"/>
    <property type="match status" value="1"/>
</dbReference>
<evidence type="ECO:0000313" key="9">
    <source>
        <dbReference type="Proteomes" id="UP000320209"/>
    </source>
</evidence>
<feature type="domain" description="Protein kinase" evidence="7">
    <location>
        <begin position="54"/>
        <end position="307"/>
    </location>
</feature>
<feature type="region of interest" description="Disordered" evidence="6">
    <location>
        <begin position="354"/>
        <end position="377"/>
    </location>
</feature>
<feature type="compositionally biased region" description="Polar residues" evidence="6">
    <location>
        <begin position="412"/>
        <end position="424"/>
    </location>
</feature>
<dbReference type="Pfam" id="PF00069">
    <property type="entry name" value="Pkinase"/>
    <property type="match status" value="1"/>
</dbReference>
<feature type="region of interest" description="Disordered" evidence="6">
    <location>
        <begin position="536"/>
        <end position="590"/>
    </location>
</feature>
<proteinExistence type="predicted"/>
<name>A0A543ADZ4_9ACTN</name>
<evidence type="ECO:0000256" key="6">
    <source>
        <dbReference type="SAM" id="MobiDB-lite"/>
    </source>
</evidence>
<dbReference type="Gene3D" id="3.30.200.20">
    <property type="entry name" value="Phosphorylase Kinase, domain 1"/>
    <property type="match status" value="1"/>
</dbReference>
<evidence type="ECO:0000256" key="1">
    <source>
        <dbReference type="ARBA" id="ARBA00022679"/>
    </source>
</evidence>
<keyword evidence="1" id="KW-0808">Transferase</keyword>
<dbReference type="InterPro" id="IPR008271">
    <property type="entry name" value="Ser/Thr_kinase_AS"/>
</dbReference>
<feature type="compositionally biased region" description="Low complexity" evidence="6">
    <location>
        <begin position="536"/>
        <end position="546"/>
    </location>
</feature>
<feature type="compositionally biased region" description="Low complexity" evidence="6">
    <location>
        <begin position="354"/>
        <end position="376"/>
    </location>
</feature>
<keyword evidence="8" id="KW-0723">Serine/threonine-protein kinase</keyword>
<dbReference type="SMART" id="SM00220">
    <property type="entry name" value="S_TKc"/>
    <property type="match status" value="1"/>
</dbReference>
<evidence type="ECO:0000256" key="5">
    <source>
        <dbReference type="PROSITE-ProRule" id="PRU10141"/>
    </source>
</evidence>
<dbReference type="GO" id="GO:0005524">
    <property type="term" value="F:ATP binding"/>
    <property type="evidence" value="ECO:0007669"/>
    <property type="project" value="UniProtKB-UniRule"/>
</dbReference>
<dbReference type="InterPro" id="IPR000719">
    <property type="entry name" value="Prot_kinase_dom"/>
</dbReference>
<evidence type="ECO:0000259" key="7">
    <source>
        <dbReference type="PROSITE" id="PS50011"/>
    </source>
</evidence>
<reference evidence="8 9" key="1">
    <citation type="submission" date="2019-06" db="EMBL/GenBank/DDBJ databases">
        <title>Sequencing the genomes of 1000 actinobacteria strains.</title>
        <authorList>
            <person name="Klenk H.-P."/>
        </authorList>
    </citation>
    <scope>NUCLEOTIDE SEQUENCE [LARGE SCALE GENOMIC DNA]</scope>
    <source>
        <strain evidence="8 9">DSM 25218</strain>
    </source>
</reference>
<evidence type="ECO:0000256" key="3">
    <source>
        <dbReference type="ARBA" id="ARBA00022777"/>
    </source>
</evidence>
<evidence type="ECO:0000313" key="8">
    <source>
        <dbReference type="EMBL" id="TQL70803.1"/>
    </source>
</evidence>
<dbReference type="GO" id="GO:0004674">
    <property type="term" value="F:protein serine/threonine kinase activity"/>
    <property type="evidence" value="ECO:0007669"/>
    <property type="project" value="UniProtKB-KW"/>
</dbReference>
<organism evidence="8 9">
    <name type="scientific">Nocardioides albertanoniae</name>
    <dbReference type="NCBI Taxonomy" id="1175486"/>
    <lineage>
        <taxon>Bacteria</taxon>
        <taxon>Bacillati</taxon>
        <taxon>Actinomycetota</taxon>
        <taxon>Actinomycetes</taxon>
        <taxon>Propionibacteriales</taxon>
        <taxon>Nocardioidaceae</taxon>
        <taxon>Nocardioides</taxon>
    </lineage>
</organism>
<dbReference type="InterPro" id="IPR017441">
    <property type="entry name" value="Protein_kinase_ATP_BS"/>
</dbReference>
<sequence length="590" mass="59419">MSRDTPASPQPPVPSGPTQTGSTPIGPTPTGSTQPGPIPPSPLTANDPREMGPYSLTGRLGHGGMGVVYLGEDEHGTRAAVKAILPELTSDPGFRARFEREIEAAKKVRSRFTADVLAADPAAEHPWMASEYIADPPLSQLVASGERLSEIDVRQLVAGVAEALAAVHGTGLVHRDIKPGNILYGTTDPCLIDLGIARAVDGTALTQAGKAVGTYGYQAPEQVQTGTFSAAVDIWALGLVAFVAATGRWPFSGEIGSMGHLLKGESANLSFCPDYLRPLVAACLAEEPTARPSAADILATNGDWSLLPAPVTSEEETTIRTLSGIPAVAPAAAEPPEPAAPTDTADLIAPVTPATMPVATPGADAAASSGKSPASAQRGRRLKMASLVAAAVVLLSAGVAVASNQGLVPGLGNTSATVDTSPSAKPTAGGDSDAPASSADAASTTVPDPGVTGAPDDGAETVEEIVPGSVEVSGEAVPGGSLVASAVGWDPMPTDSYCVWSSGGTEILDGPCGYKVRDSDAGSSITVTMTGSADGFAKASASGSSAMVSEPVEEPSDETPTAEPTESETPEPTETPTEPTEPTETPSASE</sequence>
<keyword evidence="9" id="KW-1185">Reference proteome</keyword>
<dbReference type="PROSITE" id="PS50011">
    <property type="entry name" value="PROTEIN_KINASE_DOM"/>
    <property type="match status" value="1"/>
</dbReference>
<dbReference type="AlphaFoldDB" id="A0A543ADZ4"/>
<feature type="binding site" evidence="5">
    <location>
        <position position="82"/>
    </location>
    <ligand>
        <name>ATP</name>
        <dbReference type="ChEBI" id="CHEBI:30616"/>
    </ligand>
</feature>
<dbReference type="EMBL" id="VFOV01000001">
    <property type="protein sequence ID" value="TQL70803.1"/>
    <property type="molecule type" value="Genomic_DNA"/>
</dbReference>
<feature type="region of interest" description="Disordered" evidence="6">
    <location>
        <begin position="407"/>
        <end position="459"/>
    </location>
</feature>
<accession>A0A543ADZ4</accession>